<organism evidence="1 2">
    <name type="scientific">Rhodopirellula islandica</name>
    <dbReference type="NCBI Taxonomy" id="595434"/>
    <lineage>
        <taxon>Bacteria</taxon>
        <taxon>Pseudomonadati</taxon>
        <taxon>Planctomycetota</taxon>
        <taxon>Planctomycetia</taxon>
        <taxon>Pirellulales</taxon>
        <taxon>Pirellulaceae</taxon>
        <taxon>Rhodopirellula</taxon>
    </lineage>
</organism>
<accession>A0A0J1B7P6</accession>
<keyword evidence="2" id="KW-1185">Reference proteome</keyword>
<name>A0A0J1B7P6_RHOIS</name>
<dbReference type="Proteomes" id="UP000036367">
    <property type="component" value="Unassembled WGS sequence"/>
</dbReference>
<dbReference type="EMBL" id="LECT01000043">
    <property type="protein sequence ID" value="KLU02752.1"/>
    <property type="molecule type" value="Genomic_DNA"/>
</dbReference>
<evidence type="ECO:0000313" key="2">
    <source>
        <dbReference type="Proteomes" id="UP000036367"/>
    </source>
</evidence>
<comment type="caution">
    <text evidence="1">The sequence shown here is derived from an EMBL/GenBank/DDBJ whole genome shotgun (WGS) entry which is preliminary data.</text>
</comment>
<evidence type="ECO:0000313" key="1">
    <source>
        <dbReference type="EMBL" id="KLU02752.1"/>
    </source>
</evidence>
<reference evidence="1" key="1">
    <citation type="submission" date="2015-05" db="EMBL/GenBank/DDBJ databases">
        <title>Permanent draft genome of Rhodopirellula islandicus K833.</title>
        <authorList>
            <person name="Kizina J."/>
            <person name="Richter M."/>
            <person name="Glockner F.O."/>
            <person name="Harder J."/>
        </authorList>
    </citation>
    <scope>NUCLEOTIDE SEQUENCE [LARGE SCALE GENOMIC DNA]</scope>
    <source>
        <strain evidence="1">K833</strain>
    </source>
</reference>
<gene>
    <name evidence="1" type="ORF">RISK_005048</name>
</gene>
<proteinExistence type="predicted"/>
<protein>
    <submittedName>
        <fullName evidence="1">Uncharacterized protein</fullName>
    </submittedName>
</protein>
<dbReference type="AlphaFoldDB" id="A0A0J1B7P6"/>
<sequence length="55" mass="6086">MSQSPRTESCEGSFFTQIHKAIQGTEQPISAGKVYLSRGLKPILVSHLEQRNEAV</sequence>